<dbReference type="Gene3D" id="1.20.1280.50">
    <property type="match status" value="1"/>
</dbReference>
<evidence type="ECO:0000259" key="2">
    <source>
        <dbReference type="Pfam" id="PF24758"/>
    </source>
</evidence>
<evidence type="ECO:0008006" key="5">
    <source>
        <dbReference type="Google" id="ProtNLM"/>
    </source>
</evidence>
<dbReference type="InterPro" id="IPR050232">
    <property type="entry name" value="FBL13/AtMIF1-like"/>
</dbReference>
<dbReference type="SUPFAM" id="SSF81383">
    <property type="entry name" value="F-box domain"/>
    <property type="match status" value="1"/>
</dbReference>
<dbReference type="InterPro" id="IPR055411">
    <property type="entry name" value="LRR_FXL15/At3g58940/PEG3-like"/>
</dbReference>
<dbReference type="PANTHER" id="PTHR31900">
    <property type="entry name" value="F-BOX/RNI SUPERFAMILY PROTEIN-RELATED"/>
    <property type="match status" value="1"/>
</dbReference>
<dbReference type="SUPFAM" id="SSF52047">
    <property type="entry name" value="RNI-like"/>
    <property type="match status" value="1"/>
</dbReference>
<gene>
    <name evidence="3" type="ORF">TAV2_LOCUS19533</name>
</gene>
<evidence type="ECO:0000313" key="4">
    <source>
        <dbReference type="Proteomes" id="UP000836841"/>
    </source>
</evidence>
<feature type="domain" description="F-box/LRR-repeat protein 15/At3g58940/PEG3-like LRR" evidence="2">
    <location>
        <begin position="100"/>
        <end position="234"/>
    </location>
</feature>
<feature type="domain" description="F-box" evidence="1">
    <location>
        <begin position="18"/>
        <end position="55"/>
    </location>
</feature>
<dbReference type="Pfam" id="PF24758">
    <property type="entry name" value="LRR_At5g56370"/>
    <property type="match status" value="1"/>
</dbReference>
<keyword evidence="4" id="KW-1185">Reference proteome</keyword>
<dbReference type="PANTHER" id="PTHR31900:SF32">
    <property type="entry name" value="F-BOX_RNI_FBD-LIKE DOMAIN PROTEIN"/>
    <property type="match status" value="1"/>
</dbReference>
<accession>A0AAU9SXZ6</accession>
<dbReference type="Gene3D" id="3.80.10.10">
    <property type="entry name" value="Ribonuclease Inhibitor"/>
    <property type="match status" value="1"/>
</dbReference>
<dbReference type="InterPro" id="IPR036047">
    <property type="entry name" value="F-box-like_dom_sf"/>
</dbReference>
<dbReference type="InterPro" id="IPR001810">
    <property type="entry name" value="F-box_dom"/>
</dbReference>
<reference evidence="3 4" key="1">
    <citation type="submission" date="2022-03" db="EMBL/GenBank/DDBJ databases">
        <authorList>
            <person name="Nunn A."/>
            <person name="Chopra R."/>
            <person name="Nunn A."/>
            <person name="Contreras Garrido A."/>
        </authorList>
    </citation>
    <scope>NUCLEOTIDE SEQUENCE [LARGE SCALE GENOMIC DNA]</scope>
</reference>
<dbReference type="AlphaFoldDB" id="A0AAU9SXZ6"/>
<evidence type="ECO:0000259" key="1">
    <source>
        <dbReference type="Pfam" id="PF00646"/>
    </source>
</evidence>
<dbReference type="Proteomes" id="UP000836841">
    <property type="component" value="Chromosome 6"/>
</dbReference>
<dbReference type="InterPro" id="IPR032675">
    <property type="entry name" value="LRR_dom_sf"/>
</dbReference>
<name>A0AAU9SXZ6_THLAR</name>
<organism evidence="3 4">
    <name type="scientific">Thlaspi arvense</name>
    <name type="common">Field penny-cress</name>
    <dbReference type="NCBI Taxonomy" id="13288"/>
    <lineage>
        <taxon>Eukaryota</taxon>
        <taxon>Viridiplantae</taxon>
        <taxon>Streptophyta</taxon>
        <taxon>Embryophyta</taxon>
        <taxon>Tracheophyta</taxon>
        <taxon>Spermatophyta</taxon>
        <taxon>Magnoliopsida</taxon>
        <taxon>eudicotyledons</taxon>
        <taxon>Gunneridae</taxon>
        <taxon>Pentapetalae</taxon>
        <taxon>rosids</taxon>
        <taxon>malvids</taxon>
        <taxon>Brassicales</taxon>
        <taxon>Brassicaceae</taxon>
        <taxon>Thlaspideae</taxon>
        <taxon>Thlaspi</taxon>
    </lineage>
</organism>
<dbReference type="EMBL" id="OU466862">
    <property type="protein sequence ID" value="CAH2074373.1"/>
    <property type="molecule type" value="Genomic_DNA"/>
</dbReference>
<dbReference type="CDD" id="cd22160">
    <property type="entry name" value="F-box_AtFBL13-like"/>
    <property type="match status" value="1"/>
</dbReference>
<protein>
    <recommendedName>
        <fullName evidence="5">F-box domain-containing protein</fullName>
    </recommendedName>
</protein>
<proteinExistence type="predicted"/>
<evidence type="ECO:0000313" key="3">
    <source>
        <dbReference type="EMBL" id="CAH2074373.1"/>
    </source>
</evidence>
<dbReference type="InterPro" id="IPR053781">
    <property type="entry name" value="F-box_AtFBL13-like"/>
</dbReference>
<dbReference type="Pfam" id="PF00646">
    <property type="entry name" value="F-box"/>
    <property type="match status" value="1"/>
</dbReference>
<sequence length="443" mass="50107">MAESECNGEIKLAGVDFISSLPDAILQQILSCFPTKIAIRTSVLSKRWKHVWRETPRLSFDCHRADHLSSIKKTLSSYSALKLTSFDVSIGDDISETQFDEWIEFAMSRNAENLSLECSRDDYRVPDFFYHNSSVKQLSVTLRYYTDMNPKCSVSWPSLRSLSLTRCCLSDGSLASILSGCPTLETLILNLCEEPHHLDLSNSPNLKRLEINNQNREPGEIVAPHIHYLRLTTRYGPYTLVDVSSLTEANFNISNFWHRILKADFLGDIIMLKILAKLQNIERLTIGARVLQILTLAEIRGLTFPQLKIKALTVETTIVRSVVPGIVRLLRSSPGLKKITVCTMECRAIPVTEFDGYLDAQGLNPDQCWMGFFPAVDVKSEHVALFMELVLWNAKTLETVVLRLGGYLSETEYQKLLPMLSRYMNGRKHSRANAVLNSFAIIP</sequence>